<dbReference type="Pfam" id="PF03098">
    <property type="entry name" value="An_peroxidase"/>
    <property type="match status" value="2"/>
</dbReference>
<dbReference type="GO" id="GO:0004601">
    <property type="term" value="F:peroxidase activity"/>
    <property type="evidence" value="ECO:0007669"/>
    <property type="project" value="InterPro"/>
</dbReference>
<dbReference type="Proteomes" id="UP000324022">
    <property type="component" value="Unassembled WGS sequence"/>
</dbReference>
<dbReference type="InterPro" id="IPR019791">
    <property type="entry name" value="Haem_peroxidase_animal"/>
</dbReference>
<evidence type="ECO:0000256" key="2">
    <source>
        <dbReference type="ARBA" id="ARBA00022723"/>
    </source>
</evidence>
<dbReference type="InterPro" id="IPR010255">
    <property type="entry name" value="Haem_peroxidase_sf"/>
</dbReference>
<feature type="binding site" description="axial binding residue" evidence="6">
    <location>
        <position position="390"/>
    </location>
    <ligand>
        <name>heme b</name>
        <dbReference type="ChEBI" id="CHEBI:60344"/>
    </ligand>
    <ligandPart>
        <name>Fe</name>
        <dbReference type="ChEBI" id="CHEBI:18248"/>
    </ligandPart>
</feature>
<dbReference type="GO" id="GO:0004497">
    <property type="term" value="F:monooxygenase activity"/>
    <property type="evidence" value="ECO:0007669"/>
    <property type="project" value="InterPro"/>
</dbReference>
<protein>
    <submittedName>
        <fullName evidence="7">Putative dioxygenase Ssp1</fullName>
    </submittedName>
</protein>
<evidence type="ECO:0000256" key="3">
    <source>
        <dbReference type="ARBA" id="ARBA00022964"/>
    </source>
</evidence>
<dbReference type="Gene3D" id="1.10.630.10">
    <property type="entry name" value="Cytochrome P450"/>
    <property type="match status" value="1"/>
</dbReference>
<keyword evidence="1 6" id="KW-0349">Heme</keyword>
<dbReference type="SUPFAM" id="SSF48113">
    <property type="entry name" value="Heme-dependent peroxidases"/>
    <property type="match status" value="1"/>
</dbReference>
<dbReference type="GO" id="GO:0006979">
    <property type="term" value="P:response to oxidative stress"/>
    <property type="evidence" value="ECO:0007669"/>
    <property type="project" value="InterPro"/>
</dbReference>
<name>A0A5C3EKS7_9BASI</name>
<proteinExistence type="predicted"/>
<reference evidence="7 8" key="1">
    <citation type="submission" date="2018-03" db="EMBL/GenBank/DDBJ databases">
        <authorList>
            <person name="Guldener U."/>
        </authorList>
    </citation>
    <scope>NUCLEOTIDE SEQUENCE [LARGE SCALE GENOMIC DNA]</scope>
    <source>
        <strain evidence="7 8">NBRC100155</strain>
    </source>
</reference>
<dbReference type="InterPro" id="IPR037120">
    <property type="entry name" value="Haem_peroxidase_sf_animal"/>
</dbReference>
<keyword evidence="5 6" id="KW-0408">Iron</keyword>
<keyword evidence="3 7" id="KW-0223">Dioxygenase</keyword>
<dbReference type="GO" id="GO:0005506">
    <property type="term" value="F:iron ion binding"/>
    <property type="evidence" value="ECO:0007669"/>
    <property type="project" value="InterPro"/>
</dbReference>
<sequence length="1073" mass="118714">MTTVTTEKMSQIKTYVQDKVHQTTDAAGLSTTETRKRAQATLKQAQQKTSAAANTSVESLQVLLDQLNRSRVVNDVKLLGQAPNLLVSGLTGGGLDDRKMLLEQLVTLLASMPVASRVSQTLSDALISIIWGDLPHPAVSFLGPKNRFRSPDGSGNNVMNPKLGASNQPYSRNVPRLHPQPVNLPDPGTVYDLLFARDSFEPHPSGISSLLFNFANIIIHDIFSTTREPGANSAYNQHSSYLDLQVVYGANHEEQRRVRTGTLGLLKADAIGDWRLAMMPPSTAALGVLFSRSHNFIAKRLYEVNENHRFDSLEGEPLDEELFGIARLVNCGLFLHIILRDYIPVILNTNDSEWYVNPVEVIKNIGGPGSLERGIGNSVAAEFSVLYRWHAAVSQTDEKWMNNFLEAQFPGKRPEDVTPVEFLGAASSLKHEFMDSDPSEWNLHGWERDAQGKFDDGLLAQILKDATSDVAAAFRARGHPSWFRPIEILGMISARKDWALCTMNEFRQYLGLKTYSSFSEWNPDPKVYKAAEMLYGDIDNLELYPGLMAEETKPSMPGSGLCPGYTISRGILSDAAALTRGDRFYAQDFSAANLTSCGYEYCNTPQPGSHGMIGKLIMSTLPGQFPYNSIYALYPFRVPEKTIAMLKEKRVLEHYDTSYPAPARRWHAIESYSASKDILEDSRYFVALPPMSYDENLMASALHSISRWQDEVSDFYSINTNTLMKERSVAFSPSGGMRIVDLLEVVNTVSAQFTSTLFALPTPGGHGLHLGMSPQDLFATLAKPLAYAMYGSFDFQGHQTWRLEEESEACTRRLKNLIWARLHTVDGILSPVFSLVQGISNVIGGPGNIAANEMAKQFYHALFASGKNNDELVKDCLHMMVSLTATHSLVLMQTFKWFFDEENIEHLSAMCTLAQKNDPASTAEMRNRIMEAYRLSSITPPQAKFALQAVGLPDVDGNKVHVQVGDGVYISPSALYRDPQLSHDPERFSPSSKVPVRLGLGDAPTQSILEVALPAIAKQFFKHTGLRMAPAGPPPVVTDAGPIAHEKLPYFISNQGAEHPIPIDTSMHVIYQA</sequence>
<evidence type="ECO:0000313" key="7">
    <source>
        <dbReference type="EMBL" id="SPO30690.1"/>
    </source>
</evidence>
<dbReference type="AlphaFoldDB" id="A0A5C3EKS7"/>
<evidence type="ECO:0000256" key="6">
    <source>
        <dbReference type="PIRSR" id="PIRSR619791-2"/>
    </source>
</evidence>
<dbReference type="InterPro" id="IPR034812">
    <property type="entry name" value="Ppo-like_N"/>
</dbReference>
<dbReference type="PANTHER" id="PTHR11903:SF37">
    <property type="entry name" value="PSI-PRODUCING OXYGENASE A"/>
    <property type="match status" value="1"/>
</dbReference>
<dbReference type="GO" id="GO:0020037">
    <property type="term" value="F:heme binding"/>
    <property type="evidence" value="ECO:0007669"/>
    <property type="project" value="InterPro"/>
</dbReference>
<evidence type="ECO:0000313" key="8">
    <source>
        <dbReference type="Proteomes" id="UP000324022"/>
    </source>
</evidence>
<evidence type="ECO:0000256" key="1">
    <source>
        <dbReference type="ARBA" id="ARBA00022617"/>
    </source>
</evidence>
<dbReference type="InterPro" id="IPR050783">
    <property type="entry name" value="Oxylipin_biosynth_metab"/>
</dbReference>
<dbReference type="GO" id="GO:0016705">
    <property type="term" value="F:oxidoreductase activity, acting on paired donors, with incorporation or reduction of molecular oxygen"/>
    <property type="evidence" value="ECO:0007669"/>
    <property type="project" value="InterPro"/>
</dbReference>
<accession>A0A5C3EKS7</accession>
<dbReference type="PROSITE" id="PS50292">
    <property type="entry name" value="PEROXIDASE_3"/>
    <property type="match status" value="1"/>
</dbReference>
<dbReference type="PANTHER" id="PTHR11903">
    <property type="entry name" value="PROSTAGLANDIN G/H SYNTHASE"/>
    <property type="match status" value="1"/>
</dbReference>
<evidence type="ECO:0000256" key="4">
    <source>
        <dbReference type="ARBA" id="ARBA00023002"/>
    </source>
</evidence>
<dbReference type="GO" id="GO:0051213">
    <property type="term" value="F:dioxygenase activity"/>
    <property type="evidence" value="ECO:0007669"/>
    <property type="project" value="UniProtKB-KW"/>
</dbReference>
<keyword evidence="8" id="KW-1185">Reference proteome</keyword>
<evidence type="ECO:0000256" key="5">
    <source>
        <dbReference type="ARBA" id="ARBA00023004"/>
    </source>
</evidence>
<dbReference type="CDD" id="cd09817">
    <property type="entry name" value="linoleate_diol_synthase_like"/>
    <property type="match status" value="1"/>
</dbReference>
<dbReference type="Gene3D" id="1.10.640.10">
    <property type="entry name" value="Haem peroxidase domain superfamily, animal type"/>
    <property type="match status" value="1"/>
</dbReference>
<keyword evidence="2 6" id="KW-0479">Metal-binding</keyword>
<dbReference type="EMBL" id="OOIN01000034">
    <property type="protein sequence ID" value="SPO30690.1"/>
    <property type="molecule type" value="Genomic_DNA"/>
</dbReference>
<organism evidence="7 8">
    <name type="scientific">Ustilago trichophora</name>
    <dbReference type="NCBI Taxonomy" id="86804"/>
    <lineage>
        <taxon>Eukaryota</taxon>
        <taxon>Fungi</taxon>
        <taxon>Dikarya</taxon>
        <taxon>Basidiomycota</taxon>
        <taxon>Ustilaginomycotina</taxon>
        <taxon>Ustilaginomycetes</taxon>
        <taxon>Ustilaginales</taxon>
        <taxon>Ustilaginaceae</taxon>
        <taxon>Ustilago</taxon>
    </lineage>
</organism>
<dbReference type="OrthoDB" id="823504at2759"/>
<dbReference type="InterPro" id="IPR036396">
    <property type="entry name" value="Cyt_P450_sf"/>
</dbReference>
<gene>
    <name evidence="7" type="ORF">UTRI_05307</name>
</gene>
<dbReference type="GO" id="GO:0006631">
    <property type="term" value="P:fatty acid metabolic process"/>
    <property type="evidence" value="ECO:0007669"/>
    <property type="project" value="UniProtKB-ARBA"/>
</dbReference>
<dbReference type="SUPFAM" id="SSF48264">
    <property type="entry name" value="Cytochrome P450"/>
    <property type="match status" value="1"/>
</dbReference>
<keyword evidence="4" id="KW-0560">Oxidoreductase</keyword>